<sequence>MENVYENVKKELKPQAVKDALELMWSRINEPDNLDKINGAKEEAGNDMIEVMKLVFPLVVDIQVEAVGKFGFPRNNDGLRDFLVRANELLENDKDISDMLIRIRSIYLPSYA</sequence>
<keyword evidence="6" id="KW-1185">Reference proteome</keyword>
<comment type="similarity">
    <text evidence="2">Belongs to the UPF0456 family.</text>
</comment>
<evidence type="ECO:0000313" key="5">
    <source>
        <dbReference type="EMBL" id="OXA54201.1"/>
    </source>
</evidence>
<evidence type="ECO:0000256" key="3">
    <source>
        <dbReference type="ARBA" id="ARBA00020502"/>
    </source>
</evidence>
<name>A0A226EBQ9_FOLCA</name>
<comment type="caution">
    <text evidence="5">The sequence shown here is derived from an EMBL/GenBank/DDBJ whole genome shotgun (WGS) entry which is preliminary data.</text>
</comment>
<dbReference type="OrthoDB" id="75738at2759"/>
<evidence type="ECO:0000256" key="1">
    <source>
        <dbReference type="ARBA" id="ARBA00004496"/>
    </source>
</evidence>
<dbReference type="OMA" id="DMLIRIR"/>
<evidence type="ECO:0000256" key="4">
    <source>
        <dbReference type="ARBA" id="ARBA00022490"/>
    </source>
</evidence>
<accession>A0A226EBQ9</accession>
<dbReference type="GO" id="GO:0009791">
    <property type="term" value="P:post-embryonic development"/>
    <property type="evidence" value="ECO:0007669"/>
    <property type="project" value="TreeGrafter"/>
</dbReference>
<reference evidence="5 6" key="1">
    <citation type="submission" date="2015-12" db="EMBL/GenBank/DDBJ databases">
        <title>The genome of Folsomia candida.</title>
        <authorList>
            <person name="Faddeeva A."/>
            <person name="Derks M.F."/>
            <person name="Anvar Y."/>
            <person name="Smit S."/>
            <person name="Van Straalen N."/>
            <person name="Roelofs D."/>
        </authorList>
    </citation>
    <scope>NUCLEOTIDE SEQUENCE [LARGE SCALE GENOMIC DNA]</scope>
    <source>
        <strain evidence="5 6">VU population</strain>
        <tissue evidence="5">Whole body</tissue>
    </source>
</reference>
<gene>
    <name evidence="5" type="ORF">Fcan01_10779</name>
</gene>
<comment type="subcellular location">
    <subcellularLocation>
        <location evidence="1">Cytoplasm</location>
    </subcellularLocation>
</comment>
<keyword evidence="4" id="KW-0963">Cytoplasm</keyword>
<dbReference type="InterPro" id="IPR026317">
    <property type="entry name" value="P_C10"/>
</dbReference>
<dbReference type="PANTHER" id="PTHR13463:SF3">
    <property type="entry name" value="PROTEIN C10"/>
    <property type="match status" value="1"/>
</dbReference>
<dbReference type="PANTHER" id="PTHR13463">
    <property type="entry name" value="PROTEIN C10"/>
    <property type="match status" value="1"/>
</dbReference>
<dbReference type="EMBL" id="LNIX01000005">
    <property type="protein sequence ID" value="OXA54201.1"/>
    <property type="molecule type" value="Genomic_DNA"/>
</dbReference>
<proteinExistence type="inferred from homology"/>
<dbReference type="AlphaFoldDB" id="A0A226EBQ9"/>
<dbReference type="GO" id="GO:0005737">
    <property type="term" value="C:cytoplasm"/>
    <property type="evidence" value="ECO:0007669"/>
    <property type="project" value="UniProtKB-SubCell"/>
</dbReference>
<organism evidence="5 6">
    <name type="scientific">Folsomia candida</name>
    <name type="common">Springtail</name>
    <dbReference type="NCBI Taxonomy" id="158441"/>
    <lineage>
        <taxon>Eukaryota</taxon>
        <taxon>Metazoa</taxon>
        <taxon>Ecdysozoa</taxon>
        <taxon>Arthropoda</taxon>
        <taxon>Hexapoda</taxon>
        <taxon>Collembola</taxon>
        <taxon>Entomobryomorpha</taxon>
        <taxon>Isotomoidea</taxon>
        <taxon>Isotomidae</taxon>
        <taxon>Proisotominae</taxon>
        <taxon>Folsomia</taxon>
    </lineage>
</organism>
<evidence type="ECO:0000256" key="2">
    <source>
        <dbReference type="ARBA" id="ARBA00007083"/>
    </source>
</evidence>
<evidence type="ECO:0000313" key="6">
    <source>
        <dbReference type="Proteomes" id="UP000198287"/>
    </source>
</evidence>
<dbReference type="Pfam" id="PF14974">
    <property type="entry name" value="P_C10"/>
    <property type="match status" value="1"/>
</dbReference>
<protein>
    <recommendedName>
        <fullName evidence="3">Protein C10</fullName>
    </recommendedName>
</protein>
<dbReference type="Proteomes" id="UP000198287">
    <property type="component" value="Unassembled WGS sequence"/>
</dbReference>